<proteinExistence type="predicted"/>
<dbReference type="Proteomes" id="UP001202248">
    <property type="component" value="Unassembled WGS sequence"/>
</dbReference>
<evidence type="ECO:0000313" key="2">
    <source>
        <dbReference type="EMBL" id="MCH5597505.1"/>
    </source>
</evidence>
<gene>
    <name evidence="2" type="ORF">MKP09_06100</name>
</gene>
<dbReference type="SUPFAM" id="SSF53649">
    <property type="entry name" value="Alkaline phosphatase-like"/>
    <property type="match status" value="1"/>
</dbReference>
<reference evidence="2 3" key="1">
    <citation type="submission" date="2022-02" db="EMBL/GenBank/DDBJ databases">
        <authorList>
            <person name="Min J."/>
        </authorList>
    </citation>
    <scope>NUCLEOTIDE SEQUENCE [LARGE SCALE GENOMIC DNA]</scope>
    <source>
        <strain evidence="2 3">GR10-1</strain>
    </source>
</reference>
<organism evidence="2 3">
    <name type="scientific">Niabella ginsengisoli</name>
    <dbReference type="NCBI Taxonomy" id="522298"/>
    <lineage>
        <taxon>Bacteria</taxon>
        <taxon>Pseudomonadati</taxon>
        <taxon>Bacteroidota</taxon>
        <taxon>Chitinophagia</taxon>
        <taxon>Chitinophagales</taxon>
        <taxon>Chitinophagaceae</taxon>
        <taxon>Niabella</taxon>
    </lineage>
</organism>
<accession>A0ABS9SGQ0</accession>
<dbReference type="InterPro" id="IPR032506">
    <property type="entry name" value="SGSH_C"/>
</dbReference>
<dbReference type="InterPro" id="IPR017850">
    <property type="entry name" value="Alkaline_phosphatase_core_sf"/>
</dbReference>
<dbReference type="EMBL" id="JAKWBL010000001">
    <property type="protein sequence ID" value="MCH5597505.1"/>
    <property type="molecule type" value="Genomic_DNA"/>
</dbReference>
<comment type="caution">
    <text evidence="2">The sequence shown here is derived from an EMBL/GenBank/DDBJ whole genome shotgun (WGS) entry which is preliminary data.</text>
</comment>
<protein>
    <submittedName>
        <fullName evidence="2">DUF4976 domain-containing protein</fullName>
    </submittedName>
</protein>
<evidence type="ECO:0000313" key="3">
    <source>
        <dbReference type="Proteomes" id="UP001202248"/>
    </source>
</evidence>
<evidence type="ECO:0000259" key="1">
    <source>
        <dbReference type="Pfam" id="PF16347"/>
    </source>
</evidence>
<dbReference type="Pfam" id="PF16347">
    <property type="entry name" value="SGSH_C"/>
    <property type="match status" value="1"/>
</dbReference>
<sequence>MNVWELISGKQQYRNKPIGFVYLQRRSWVTDTYKLISVDNGKTYELYDLIKDPSEQKNIIENHSEVAAKMIKELNNWLKEIEGERAVIEASWK</sequence>
<keyword evidence="3" id="KW-1185">Reference proteome</keyword>
<name>A0ABS9SGQ0_9BACT</name>
<feature type="domain" description="N-sulphoglucosamine sulphohydrolase C-terminal" evidence="1">
    <location>
        <begin position="27"/>
        <end position="76"/>
    </location>
</feature>
<dbReference type="Gene3D" id="3.40.720.10">
    <property type="entry name" value="Alkaline Phosphatase, subunit A"/>
    <property type="match status" value="1"/>
</dbReference>